<feature type="region of interest" description="Disordered" evidence="1">
    <location>
        <begin position="89"/>
        <end position="112"/>
    </location>
</feature>
<keyword evidence="3" id="KW-1185">Reference proteome</keyword>
<feature type="compositionally biased region" description="Polar residues" evidence="1">
    <location>
        <begin position="97"/>
        <end position="106"/>
    </location>
</feature>
<dbReference type="EMBL" id="ML975254">
    <property type="protein sequence ID" value="KAF1838190.1"/>
    <property type="molecule type" value="Genomic_DNA"/>
</dbReference>
<name>A0A6A5KPX5_9PLEO</name>
<evidence type="ECO:0000313" key="3">
    <source>
        <dbReference type="Proteomes" id="UP000800040"/>
    </source>
</evidence>
<feature type="region of interest" description="Disordered" evidence="1">
    <location>
        <begin position="1"/>
        <end position="21"/>
    </location>
</feature>
<sequence>MPPTLRAPSSTQPSPSTHTLAIHPPTLTWLSGPWNITHSTLPMWKKSRNVQITYTPIPTTTTPSTSTNLDDLVTYQTSTSTALKSVRGIDKPDQHTTADQNHTSPTEIAHNNVEEPRASLAYNWRGKGWLMIASSKWEILGYGEEEEGSTTERNSWMVTFFAKTLFTPAGVDLYSRKGRLRPQTVEAIKEALSGLGGRVGELAGELFEVEMDGGRE</sequence>
<feature type="compositionally biased region" description="Low complexity" evidence="1">
    <location>
        <begin position="8"/>
        <end position="19"/>
    </location>
</feature>
<accession>A0A6A5KPX5</accession>
<reference evidence="2" key="1">
    <citation type="submission" date="2020-01" db="EMBL/GenBank/DDBJ databases">
        <authorList>
            <consortium name="DOE Joint Genome Institute"/>
            <person name="Haridas S."/>
            <person name="Albert R."/>
            <person name="Binder M."/>
            <person name="Bloem J."/>
            <person name="Labutti K."/>
            <person name="Salamov A."/>
            <person name="Andreopoulos B."/>
            <person name="Baker S.E."/>
            <person name="Barry K."/>
            <person name="Bills G."/>
            <person name="Bluhm B.H."/>
            <person name="Cannon C."/>
            <person name="Castanera R."/>
            <person name="Culley D.E."/>
            <person name="Daum C."/>
            <person name="Ezra D."/>
            <person name="Gonzalez J.B."/>
            <person name="Henrissat B."/>
            <person name="Kuo A."/>
            <person name="Liang C."/>
            <person name="Lipzen A."/>
            <person name="Lutzoni F."/>
            <person name="Magnuson J."/>
            <person name="Mondo S."/>
            <person name="Nolan M."/>
            <person name="Ohm R."/>
            <person name="Pangilinan J."/>
            <person name="Park H.-J."/>
            <person name="Ramirez L."/>
            <person name="Alfaro M."/>
            <person name="Sun H."/>
            <person name="Tritt A."/>
            <person name="Yoshinaga Y."/>
            <person name="Zwiers L.-H."/>
            <person name="Turgeon B.G."/>
            <person name="Goodwin S.B."/>
            <person name="Spatafora J.W."/>
            <person name="Crous P.W."/>
            <person name="Grigoriev I.V."/>
        </authorList>
    </citation>
    <scope>NUCLEOTIDE SEQUENCE</scope>
    <source>
        <strain evidence="2">P77</strain>
    </source>
</reference>
<organism evidence="2 3">
    <name type="scientific">Decorospora gaudefroyi</name>
    <dbReference type="NCBI Taxonomy" id="184978"/>
    <lineage>
        <taxon>Eukaryota</taxon>
        <taxon>Fungi</taxon>
        <taxon>Dikarya</taxon>
        <taxon>Ascomycota</taxon>
        <taxon>Pezizomycotina</taxon>
        <taxon>Dothideomycetes</taxon>
        <taxon>Pleosporomycetidae</taxon>
        <taxon>Pleosporales</taxon>
        <taxon>Pleosporineae</taxon>
        <taxon>Pleosporaceae</taxon>
        <taxon>Decorospora</taxon>
    </lineage>
</organism>
<dbReference type="Proteomes" id="UP000800040">
    <property type="component" value="Unassembled WGS sequence"/>
</dbReference>
<protein>
    <submittedName>
        <fullName evidence="2">Uncharacterized protein</fullName>
    </submittedName>
</protein>
<proteinExistence type="predicted"/>
<dbReference type="AlphaFoldDB" id="A0A6A5KPX5"/>
<dbReference type="OrthoDB" id="9975758at2759"/>
<evidence type="ECO:0000313" key="2">
    <source>
        <dbReference type="EMBL" id="KAF1838190.1"/>
    </source>
</evidence>
<evidence type="ECO:0000256" key="1">
    <source>
        <dbReference type="SAM" id="MobiDB-lite"/>
    </source>
</evidence>
<gene>
    <name evidence="2" type="ORF">BDW02DRAFT_33076</name>
</gene>